<dbReference type="SUPFAM" id="SSF69572">
    <property type="entry name" value="Activating enzymes of the ubiquitin-like proteins"/>
    <property type="match status" value="1"/>
</dbReference>
<dbReference type="InterPro" id="IPR000594">
    <property type="entry name" value="ThiF_NAD_FAD-bd"/>
</dbReference>
<dbReference type="FunFam" id="3.40.50.720:FF:000475">
    <property type="entry name" value="NEDD8-activating enzyme E1 regulatory subunit"/>
    <property type="match status" value="1"/>
</dbReference>
<dbReference type="InterPro" id="IPR030667">
    <property type="entry name" value="APP-BP1"/>
</dbReference>
<protein>
    <recommendedName>
        <fullName evidence="3 5">NEDD8-activating enzyme E1 regulatory subunit</fullName>
    </recommendedName>
</protein>
<evidence type="ECO:0000256" key="2">
    <source>
        <dbReference type="ARBA" id="ARBA00006868"/>
    </source>
</evidence>
<dbReference type="GO" id="GO:0045116">
    <property type="term" value="P:protein neddylation"/>
    <property type="evidence" value="ECO:0007669"/>
    <property type="project" value="UniProtKB-UniRule"/>
</dbReference>
<dbReference type="AlphaFoldDB" id="A0A8J2S875"/>
<proteinExistence type="inferred from homology"/>
<name>A0A8J2S875_9STRA</name>
<evidence type="ECO:0000313" key="8">
    <source>
        <dbReference type="Proteomes" id="UP000789595"/>
    </source>
</evidence>
<keyword evidence="4 5" id="KW-0833">Ubl conjugation pathway</keyword>
<evidence type="ECO:0000256" key="1">
    <source>
        <dbReference type="ARBA" id="ARBA00005032"/>
    </source>
</evidence>
<reference evidence="7" key="1">
    <citation type="submission" date="2021-11" db="EMBL/GenBank/DDBJ databases">
        <authorList>
            <consortium name="Genoscope - CEA"/>
            <person name="William W."/>
        </authorList>
    </citation>
    <scope>NUCLEOTIDE SEQUENCE</scope>
</reference>
<dbReference type="OrthoDB" id="1708823at2759"/>
<dbReference type="InterPro" id="IPR035985">
    <property type="entry name" value="Ubiquitin-activating_enz"/>
</dbReference>
<sequence length="549" mass="59863">MATDNKYDRQLRLWGAQGQKALSEAHVLLLGAGPAGTETLKNLVLPGVGRFTVVDGEKVEERDTGNNFFVRKSDVGRPRAAATAELLAELNPDVRGAHRVARVSDLVSKEPQFIRQHSLVVAAQVDPQTLQQLGELCWAANLPLVVCRTYGLLGSVRLQIRSLDIVESKSENKLWDLRLREPFPELDRMTDALDLDSLDDHAHAHVPWVLLLAKAAKNWRAQHNGASPSTRDEKEEFRKLIAAGARQLASNVPELNFEEAAREAHRAWADPRELPYEAQQAFDHARDVAKKARRGSDASASGDAPPSVEQLCLRAVDAFRTENNGLPPLSGPIPDMHADTNSFVALQRLYRDKALSDLTAVQVHFSTLIKDAFSRAPSQEDLQLLSLVCKHVGDVRHVSTKSLADELVAPNLAEVAFEGLMEIDEPKLKPQAPVCWYAGLRAVDRFYVKQGRYPGLDESSLAADASLLADELRAFVQEAGAAEAMNEALADAHAQELSRFGAAELHAVASVVGGVASQEAVKVIARQYEPVDHTYVFNGIAGVGGVVAV</sequence>
<comment type="similarity">
    <text evidence="2 5">Belongs to the ubiquitin-activating E1 family. ULA1 subfamily.</text>
</comment>
<comment type="pathway">
    <text evidence="1 5">Protein modification; protein neddylation.</text>
</comment>
<feature type="domain" description="THIF-type NAD/FAD binding fold" evidence="6">
    <location>
        <begin position="7"/>
        <end position="531"/>
    </location>
</feature>
<dbReference type="Proteomes" id="UP000789595">
    <property type="component" value="Unassembled WGS sequence"/>
</dbReference>
<evidence type="ECO:0000259" key="6">
    <source>
        <dbReference type="Pfam" id="PF00899"/>
    </source>
</evidence>
<organism evidence="7 8">
    <name type="scientific">Pelagomonas calceolata</name>
    <dbReference type="NCBI Taxonomy" id="35677"/>
    <lineage>
        <taxon>Eukaryota</taxon>
        <taxon>Sar</taxon>
        <taxon>Stramenopiles</taxon>
        <taxon>Ochrophyta</taxon>
        <taxon>Pelagophyceae</taxon>
        <taxon>Pelagomonadales</taxon>
        <taxon>Pelagomonadaceae</taxon>
        <taxon>Pelagomonas</taxon>
    </lineage>
</organism>
<dbReference type="EMBL" id="CAKKNE010000001">
    <property type="protein sequence ID" value="CAH0366688.1"/>
    <property type="molecule type" value="Genomic_DNA"/>
</dbReference>
<comment type="caution">
    <text evidence="7">The sequence shown here is derived from an EMBL/GenBank/DDBJ whole genome shotgun (WGS) entry which is preliminary data.</text>
</comment>
<evidence type="ECO:0000256" key="5">
    <source>
        <dbReference type="PIRNR" id="PIRNR039099"/>
    </source>
</evidence>
<dbReference type="Pfam" id="PF00899">
    <property type="entry name" value="ThiF"/>
    <property type="match status" value="1"/>
</dbReference>
<dbReference type="GO" id="GO:0019781">
    <property type="term" value="F:NEDD8 activating enzyme activity"/>
    <property type="evidence" value="ECO:0007669"/>
    <property type="project" value="UniProtKB-UniRule"/>
</dbReference>
<dbReference type="PIRSF" id="PIRSF039099">
    <property type="entry name" value="APP-BP1"/>
    <property type="match status" value="1"/>
</dbReference>
<evidence type="ECO:0000256" key="3">
    <source>
        <dbReference type="ARBA" id="ARBA00015407"/>
    </source>
</evidence>
<evidence type="ECO:0000256" key="4">
    <source>
        <dbReference type="ARBA" id="ARBA00022786"/>
    </source>
</evidence>
<gene>
    <name evidence="7" type="ORF">PECAL_1P31940</name>
</gene>
<evidence type="ECO:0000313" key="7">
    <source>
        <dbReference type="EMBL" id="CAH0366688.1"/>
    </source>
</evidence>
<dbReference type="UniPathway" id="UPA00885"/>
<dbReference type="GO" id="GO:0005737">
    <property type="term" value="C:cytoplasm"/>
    <property type="evidence" value="ECO:0007669"/>
    <property type="project" value="TreeGrafter"/>
</dbReference>
<dbReference type="PANTHER" id="PTHR10953">
    <property type="entry name" value="UBIQUITIN-ACTIVATING ENZYME E1"/>
    <property type="match status" value="1"/>
</dbReference>
<dbReference type="Gene3D" id="3.40.50.720">
    <property type="entry name" value="NAD(P)-binding Rossmann-like Domain"/>
    <property type="match status" value="2"/>
</dbReference>
<dbReference type="PANTHER" id="PTHR10953:SF29">
    <property type="entry name" value="NEDD8-ACTIVATING ENZYME E1 REGULATORY SUBUNIT"/>
    <property type="match status" value="1"/>
</dbReference>
<dbReference type="InterPro" id="IPR045886">
    <property type="entry name" value="ThiF/MoeB/HesA"/>
</dbReference>
<accession>A0A8J2S875</accession>
<keyword evidence="8" id="KW-1185">Reference proteome</keyword>